<accession>A0A024JSR8</accession>
<dbReference type="SUPFAM" id="SSF47413">
    <property type="entry name" value="lambda repressor-like DNA-binding domains"/>
    <property type="match status" value="1"/>
</dbReference>
<dbReference type="eggNOG" id="COG1396">
    <property type="taxonomic scope" value="Bacteria"/>
</dbReference>
<evidence type="ECO:0000313" key="4">
    <source>
        <dbReference type="Proteomes" id="UP000193710"/>
    </source>
</evidence>
<evidence type="ECO:0000313" key="2">
    <source>
        <dbReference type="EMBL" id="CDO86238.1"/>
    </source>
</evidence>
<name>A0A024JSR8_9MYCO</name>
<dbReference type="Gene3D" id="1.10.260.40">
    <property type="entry name" value="lambda repressor-like DNA-binding domains"/>
    <property type="match status" value="1"/>
</dbReference>
<dbReference type="Gene3D" id="3.30.450.180">
    <property type="match status" value="1"/>
</dbReference>
<dbReference type="GO" id="GO:0003677">
    <property type="term" value="F:DNA binding"/>
    <property type="evidence" value="ECO:0007669"/>
    <property type="project" value="UniProtKB-KW"/>
</dbReference>
<proteinExistence type="predicted"/>
<dbReference type="CDD" id="cd00093">
    <property type="entry name" value="HTH_XRE"/>
    <property type="match status" value="1"/>
</dbReference>
<sequence length="283" mass="31762">MHDTQSLATFLRTRRDLLKPADVGLAEGERRRVAGLRREEVAMLAGISAEYYLRLEQGRERQPSDQVLEGLASALQLNDDATQYMRNLARPVPRRRRRGAPPVEKVDPGLQTLIDNWHLTPAYVHDRRMTIVAANAMACALTPYFGPGINHMRAVFLEPALRNWIRNWDEVTGILASSLRFNVAEDNSGDPELQALIGELSIASQRFRTLWARQEVKQKTSGPAILDHPQVGLLELRYRTFVLPDTKHVLVTYYAESGSTAEERLRLLSTLTGPAPSPEPPPA</sequence>
<keyword evidence="2" id="KW-0238">DNA-binding</keyword>
<dbReference type="EMBL" id="LQPY01000011">
    <property type="protein sequence ID" value="ORX06236.1"/>
    <property type="molecule type" value="Genomic_DNA"/>
</dbReference>
<dbReference type="Proteomes" id="UP000193710">
    <property type="component" value="Unassembled WGS sequence"/>
</dbReference>
<dbReference type="STRING" id="47839.BN973_00580"/>
<reference evidence="2" key="1">
    <citation type="journal article" date="2014" name="Genome Announc.">
        <title>Draft Genome Sequence of Mycobacterium triplex DSM 44626.</title>
        <authorList>
            <person name="Sassi M."/>
            <person name="Croce O."/>
            <person name="Robert C."/>
            <person name="Raoult D."/>
            <person name="Drancourt M."/>
        </authorList>
    </citation>
    <scope>NUCLEOTIDE SEQUENCE [LARGE SCALE GENOMIC DNA]</scope>
    <source>
        <strain evidence="2">DSM 44626</strain>
    </source>
</reference>
<gene>
    <name evidence="3" type="ORF">AWC29_08215</name>
    <name evidence="2" type="ORF">BN973_00580</name>
</gene>
<dbReference type="PANTHER" id="PTHR35010:SF2">
    <property type="entry name" value="BLL4672 PROTEIN"/>
    <property type="match status" value="1"/>
</dbReference>
<dbReference type="InterPro" id="IPR010982">
    <property type="entry name" value="Lambda_DNA-bd_dom_sf"/>
</dbReference>
<dbReference type="PROSITE" id="PS50943">
    <property type="entry name" value="HTH_CROC1"/>
    <property type="match status" value="1"/>
</dbReference>
<dbReference type="OrthoDB" id="3608749at2"/>
<keyword evidence="4" id="KW-1185">Reference proteome</keyword>
<feature type="domain" description="HTH cro/C1-type" evidence="1">
    <location>
        <begin position="29"/>
        <end position="82"/>
    </location>
</feature>
<dbReference type="PANTHER" id="PTHR35010">
    <property type="entry name" value="BLL4672 PROTEIN-RELATED"/>
    <property type="match status" value="1"/>
</dbReference>
<reference evidence="3 4" key="3">
    <citation type="submission" date="2016-01" db="EMBL/GenBank/DDBJ databases">
        <title>The new phylogeny of the genus Mycobacterium.</title>
        <authorList>
            <person name="Tarcisio F."/>
            <person name="Conor M."/>
            <person name="Antonella G."/>
            <person name="Elisabetta G."/>
            <person name="Giulia F.S."/>
            <person name="Sara T."/>
            <person name="Anna F."/>
            <person name="Clotilde B."/>
            <person name="Roberto B."/>
            <person name="Veronica D.S."/>
            <person name="Fabio R."/>
            <person name="Monica P."/>
            <person name="Olivier J."/>
            <person name="Enrico T."/>
            <person name="Nicola S."/>
        </authorList>
    </citation>
    <scope>NUCLEOTIDE SEQUENCE [LARGE SCALE GENOMIC DNA]</scope>
    <source>
        <strain evidence="3 4">DSM 44626</strain>
    </source>
</reference>
<dbReference type="Pfam" id="PF17765">
    <property type="entry name" value="MLTR_LBD"/>
    <property type="match status" value="1"/>
</dbReference>
<reference evidence="2" key="2">
    <citation type="submission" date="2014-04" db="EMBL/GenBank/DDBJ databases">
        <authorList>
            <person name="Urmite Genomes U."/>
        </authorList>
    </citation>
    <scope>NUCLEOTIDE SEQUENCE</scope>
    <source>
        <strain evidence="2">DSM 44626</strain>
    </source>
</reference>
<organism evidence="2">
    <name type="scientific">Mycobacterium triplex</name>
    <dbReference type="NCBI Taxonomy" id="47839"/>
    <lineage>
        <taxon>Bacteria</taxon>
        <taxon>Bacillati</taxon>
        <taxon>Actinomycetota</taxon>
        <taxon>Actinomycetes</taxon>
        <taxon>Mycobacteriales</taxon>
        <taxon>Mycobacteriaceae</taxon>
        <taxon>Mycobacterium</taxon>
        <taxon>Mycobacterium simiae complex</taxon>
    </lineage>
</organism>
<evidence type="ECO:0000259" key="1">
    <source>
        <dbReference type="PROSITE" id="PS50943"/>
    </source>
</evidence>
<dbReference type="HOGENOM" id="CLU_057862_1_0_11"/>
<protein>
    <submittedName>
        <fullName evidence="2">DNA-binding protein</fullName>
    </submittedName>
</protein>
<dbReference type="AlphaFoldDB" id="A0A024JSR8"/>
<dbReference type="Proteomes" id="UP000028880">
    <property type="component" value="Unassembled WGS sequence"/>
</dbReference>
<dbReference type="Pfam" id="PF13560">
    <property type="entry name" value="HTH_31"/>
    <property type="match status" value="1"/>
</dbReference>
<dbReference type="InterPro" id="IPR001387">
    <property type="entry name" value="Cro/C1-type_HTH"/>
</dbReference>
<dbReference type="InterPro" id="IPR041413">
    <property type="entry name" value="MLTR_LBD"/>
</dbReference>
<evidence type="ECO:0000313" key="3">
    <source>
        <dbReference type="EMBL" id="ORX06236.1"/>
    </source>
</evidence>
<dbReference type="RefSeq" id="WP_036465744.1">
    <property type="nucleotide sequence ID" value="NZ_HG964446.1"/>
</dbReference>
<dbReference type="SMART" id="SM00530">
    <property type="entry name" value="HTH_XRE"/>
    <property type="match status" value="1"/>
</dbReference>
<dbReference type="EMBL" id="HG964446">
    <property type="protein sequence ID" value="CDO86238.1"/>
    <property type="molecule type" value="Genomic_DNA"/>
</dbReference>